<dbReference type="InterPro" id="IPR001873">
    <property type="entry name" value="ENaC"/>
</dbReference>
<dbReference type="OrthoDB" id="6502088at2759"/>
<keyword evidence="13" id="KW-1185">Reference proteome</keyword>
<keyword evidence="2 11" id="KW-0813">Transport</keyword>
<comment type="subcellular location">
    <subcellularLocation>
        <location evidence="1">Membrane</location>
        <topology evidence="1">Multi-pass membrane protein</topology>
    </subcellularLocation>
</comment>
<dbReference type="Proteomes" id="UP000085678">
    <property type="component" value="Unplaced"/>
</dbReference>
<evidence type="ECO:0000256" key="11">
    <source>
        <dbReference type="RuleBase" id="RU000679"/>
    </source>
</evidence>
<dbReference type="Gene3D" id="2.60.470.10">
    <property type="entry name" value="Acid-sensing ion channels like domains"/>
    <property type="match status" value="1"/>
</dbReference>
<organism evidence="13 14">
    <name type="scientific">Lingula anatina</name>
    <name type="common">Brachiopod</name>
    <name type="synonym">Lingula unguis</name>
    <dbReference type="NCBI Taxonomy" id="7574"/>
    <lineage>
        <taxon>Eukaryota</taxon>
        <taxon>Metazoa</taxon>
        <taxon>Spiralia</taxon>
        <taxon>Lophotrochozoa</taxon>
        <taxon>Brachiopoda</taxon>
        <taxon>Linguliformea</taxon>
        <taxon>Lingulata</taxon>
        <taxon>Lingulida</taxon>
        <taxon>Linguloidea</taxon>
        <taxon>Lingulidae</taxon>
        <taxon>Lingula</taxon>
    </lineage>
</organism>
<evidence type="ECO:0000256" key="8">
    <source>
        <dbReference type="ARBA" id="ARBA00023136"/>
    </source>
</evidence>
<evidence type="ECO:0000256" key="9">
    <source>
        <dbReference type="ARBA" id="ARBA00023201"/>
    </source>
</evidence>
<keyword evidence="4 11" id="KW-0812">Transmembrane</keyword>
<name>A0A1S3JGF0_LINAN</name>
<dbReference type="RefSeq" id="XP_013409485.1">
    <property type="nucleotide sequence ID" value="XM_013554031.1"/>
</dbReference>
<dbReference type="PANTHER" id="PTHR11690">
    <property type="entry name" value="AMILORIDE-SENSITIVE SODIUM CHANNEL-RELATED"/>
    <property type="match status" value="1"/>
</dbReference>
<evidence type="ECO:0000256" key="3">
    <source>
        <dbReference type="ARBA" id="ARBA00022461"/>
    </source>
</evidence>
<evidence type="ECO:0000256" key="6">
    <source>
        <dbReference type="ARBA" id="ARBA00023053"/>
    </source>
</evidence>
<dbReference type="GO" id="GO:0005886">
    <property type="term" value="C:plasma membrane"/>
    <property type="evidence" value="ECO:0007669"/>
    <property type="project" value="TreeGrafter"/>
</dbReference>
<evidence type="ECO:0000256" key="10">
    <source>
        <dbReference type="ARBA" id="ARBA00023303"/>
    </source>
</evidence>
<dbReference type="KEGG" id="lak:106173052"/>
<accession>A0A1S3JGF0</accession>
<keyword evidence="10 11" id="KW-0407">Ion channel</keyword>
<feature type="transmembrane region" description="Helical" evidence="12">
    <location>
        <begin position="67"/>
        <end position="85"/>
    </location>
</feature>
<dbReference type="Gene3D" id="1.10.287.770">
    <property type="entry name" value="YojJ-like"/>
    <property type="match status" value="1"/>
</dbReference>
<keyword evidence="9 11" id="KW-0739">Sodium transport</keyword>
<keyword evidence="3 11" id="KW-0894">Sodium channel</keyword>
<evidence type="ECO:0000256" key="5">
    <source>
        <dbReference type="ARBA" id="ARBA00022989"/>
    </source>
</evidence>
<proteinExistence type="inferred from homology"/>
<comment type="similarity">
    <text evidence="11">Belongs to the amiloride-sensitive sodium channel (TC 1.A.6) family.</text>
</comment>
<keyword evidence="6" id="KW-0915">Sodium</keyword>
<evidence type="ECO:0000256" key="4">
    <source>
        <dbReference type="ARBA" id="ARBA00022692"/>
    </source>
</evidence>
<evidence type="ECO:0000256" key="2">
    <source>
        <dbReference type="ARBA" id="ARBA00022448"/>
    </source>
</evidence>
<dbReference type="GeneID" id="106173052"/>
<dbReference type="Gene3D" id="1.10.287.820">
    <property type="entry name" value="Acid-sensing ion channel domain"/>
    <property type="match status" value="1"/>
</dbReference>
<keyword evidence="8 12" id="KW-0472">Membrane</keyword>
<evidence type="ECO:0000256" key="7">
    <source>
        <dbReference type="ARBA" id="ARBA00023065"/>
    </source>
</evidence>
<protein>
    <submittedName>
        <fullName evidence="14">Acid-sensing ion channel 2-like</fullName>
    </submittedName>
</protein>
<dbReference type="Pfam" id="PF00858">
    <property type="entry name" value="ASC"/>
    <property type="match status" value="2"/>
</dbReference>
<dbReference type="FunCoup" id="A0A1S3JGF0">
    <property type="interactions" value="56"/>
</dbReference>
<evidence type="ECO:0000313" key="13">
    <source>
        <dbReference type="Proteomes" id="UP000085678"/>
    </source>
</evidence>
<evidence type="ECO:0000313" key="14">
    <source>
        <dbReference type="RefSeq" id="XP_013409485.1"/>
    </source>
</evidence>
<keyword evidence="5 12" id="KW-1133">Transmembrane helix</keyword>
<evidence type="ECO:0000256" key="1">
    <source>
        <dbReference type="ARBA" id="ARBA00004141"/>
    </source>
</evidence>
<evidence type="ECO:0000256" key="12">
    <source>
        <dbReference type="SAM" id="Phobius"/>
    </source>
</evidence>
<reference evidence="14" key="1">
    <citation type="submission" date="2025-08" db="UniProtKB">
        <authorList>
            <consortium name="RefSeq"/>
        </authorList>
    </citation>
    <scope>IDENTIFICATION</scope>
    <source>
        <tissue evidence="14">Gonads</tissue>
    </source>
</reference>
<dbReference type="InParanoid" id="A0A1S3JGF0"/>
<dbReference type="PRINTS" id="PR01078">
    <property type="entry name" value="AMINACHANNEL"/>
</dbReference>
<gene>
    <name evidence="14" type="primary">LOC106173052</name>
</gene>
<sequence length="589" mass="67656">MNSVGVHPSEKAFNRADELNCKSYRSGYDETLQETTVQIEMTTFANEVSILGLKQSVNPKYSHFRRTLWLCFVLAGFGFLLYHLWHRIAYFLSNPVTVKIDVVANDTLVFPAITICINSPLKMSSLVANNESYIGKYFGTFEDPQDLSSYNLGRINWTEFMIRNGYDKRDIFLDVKWKLKDVRLADIRPVFTSLGLCYQINSDDSMFNKKKAVAIEPRYTIMSHNLTMRRCGCRLVYYPHVPGYRECSPQDVFQCVFNLTRQKTRFIRQCDCSVECESYRFEYTLSSSFIANSSMQLLQHLLNITKEEVEKDIVATKIFYADMTYEELEQQEAYSDSHLHVDAEGMYGGLRLSILVSRKEYVKHSYLAGLSLNLHNPEDRPDGNTGILIPPGGFTNIALKLKHLVNLPPPHGKCGERPLAYYKKYSKTNCQTECLHNLTLTRCNCRLTFYPYVPGFRDCSPKDRKLCVDPLTFLNRSQLHRQCGCKVACETFKYETSSTYTKLSESTFENVQEWNMLQERLEDFIGVLIFYPDMSYEEVVQQEAYSTLALLADIGGALGLVLGSTLMTLAEILDFFFGLCVWKALGVRI</sequence>
<keyword evidence="7 11" id="KW-0406">Ion transport</keyword>
<dbReference type="AlphaFoldDB" id="A0A1S3JGF0"/>
<dbReference type="GO" id="GO:0015280">
    <property type="term" value="F:ligand-gated sodium channel activity"/>
    <property type="evidence" value="ECO:0007669"/>
    <property type="project" value="TreeGrafter"/>
</dbReference>